<accession>A0ABP9H894</accession>
<dbReference type="InterPro" id="IPR051678">
    <property type="entry name" value="AGP_Transferase"/>
</dbReference>
<keyword evidence="4 7" id="KW-0418">Kinase</keyword>
<evidence type="ECO:0000313" key="9">
    <source>
        <dbReference type="EMBL" id="GAA4963548.1"/>
    </source>
</evidence>
<gene>
    <name evidence="9" type="ORF">GCM10023225_03550</name>
</gene>
<dbReference type="InterPro" id="IPR024165">
    <property type="entry name" value="Kan/Strep_kinase"/>
</dbReference>
<sequence>MIPGADVADVRVPRALRRWAGDRELRPVWRNEAGGLTFEVVGVGAFVKWAPAGSRLRIAEEARRLAWAGRHLRVPAVLGSGRDEDGTWLVTSALPGRSAVDPRWLARPEVAVRVLGEGLRLLHESLPVAGCPFEWSVAGRVERARAGAVADGRADLLQRVAEFPGPPPHDRLVVCHGDPCCPNTLIGDDGELAGHVDLDCLGVADRWADLAVGSWSLEWNYGPGWDGAYFAAYGVEPDAERIAYHRALWSLGD</sequence>
<comment type="similarity">
    <text evidence="1 7">Belongs to the aminoglycoside phosphotransferase family.</text>
</comment>
<dbReference type="PANTHER" id="PTHR21310:SF41">
    <property type="entry name" value="3'-PHOSPHOTRANSFERASE, PUTATIVE-RELATED"/>
    <property type="match status" value="1"/>
</dbReference>
<dbReference type="RefSeq" id="WP_345710595.1">
    <property type="nucleotide sequence ID" value="NZ_BAABIL010000037.1"/>
</dbReference>
<evidence type="ECO:0000256" key="5">
    <source>
        <dbReference type="ARBA" id="ARBA00022840"/>
    </source>
</evidence>
<evidence type="ECO:0000256" key="6">
    <source>
        <dbReference type="ARBA" id="ARBA00023251"/>
    </source>
</evidence>
<name>A0ABP9H894_9ACTN</name>
<dbReference type="SUPFAM" id="SSF56112">
    <property type="entry name" value="Protein kinase-like (PK-like)"/>
    <property type="match status" value="1"/>
</dbReference>
<proteinExistence type="inferred from homology"/>
<dbReference type="CDD" id="cd05150">
    <property type="entry name" value="APH"/>
    <property type="match status" value="1"/>
</dbReference>
<comment type="caution">
    <text evidence="9">The sequence shown here is derived from an EMBL/GenBank/DDBJ whole genome shotgun (WGS) entry which is preliminary data.</text>
</comment>
<dbReference type="Gene3D" id="3.30.200.20">
    <property type="entry name" value="Phosphorylase Kinase, domain 1"/>
    <property type="match status" value="1"/>
</dbReference>
<keyword evidence="5 7" id="KW-0067">ATP-binding</keyword>
<evidence type="ECO:0000313" key="10">
    <source>
        <dbReference type="Proteomes" id="UP001501195"/>
    </source>
</evidence>
<evidence type="ECO:0000259" key="8">
    <source>
        <dbReference type="Pfam" id="PF01636"/>
    </source>
</evidence>
<organism evidence="9 10">
    <name type="scientific">Kineococcus glutinatus</name>
    <dbReference type="NCBI Taxonomy" id="1070872"/>
    <lineage>
        <taxon>Bacteria</taxon>
        <taxon>Bacillati</taxon>
        <taxon>Actinomycetota</taxon>
        <taxon>Actinomycetes</taxon>
        <taxon>Kineosporiales</taxon>
        <taxon>Kineosporiaceae</taxon>
        <taxon>Kineococcus</taxon>
    </lineage>
</organism>
<evidence type="ECO:0000256" key="4">
    <source>
        <dbReference type="ARBA" id="ARBA00022777"/>
    </source>
</evidence>
<dbReference type="InterPro" id="IPR002575">
    <property type="entry name" value="Aminoglycoside_PTrfase"/>
</dbReference>
<evidence type="ECO:0000256" key="2">
    <source>
        <dbReference type="ARBA" id="ARBA00022679"/>
    </source>
</evidence>
<dbReference type="PANTHER" id="PTHR21310">
    <property type="entry name" value="AMINOGLYCOSIDE PHOSPHOTRANSFERASE-RELATED-RELATED"/>
    <property type="match status" value="1"/>
</dbReference>
<evidence type="ECO:0000256" key="7">
    <source>
        <dbReference type="PIRNR" id="PIRNR000706"/>
    </source>
</evidence>
<dbReference type="Pfam" id="PF01636">
    <property type="entry name" value="APH"/>
    <property type="match status" value="1"/>
</dbReference>
<dbReference type="EMBL" id="BAABIL010000037">
    <property type="protein sequence ID" value="GAA4963548.1"/>
    <property type="molecule type" value="Genomic_DNA"/>
</dbReference>
<dbReference type="Gene3D" id="3.90.1200.10">
    <property type="match status" value="1"/>
</dbReference>
<evidence type="ECO:0000256" key="3">
    <source>
        <dbReference type="ARBA" id="ARBA00022741"/>
    </source>
</evidence>
<dbReference type="InterPro" id="IPR011009">
    <property type="entry name" value="Kinase-like_dom_sf"/>
</dbReference>
<keyword evidence="10" id="KW-1185">Reference proteome</keyword>
<dbReference type="Proteomes" id="UP001501195">
    <property type="component" value="Unassembled WGS sequence"/>
</dbReference>
<keyword evidence="3 7" id="KW-0547">Nucleotide-binding</keyword>
<keyword evidence="6 7" id="KW-0046">Antibiotic resistance</keyword>
<keyword evidence="2 7" id="KW-0808">Transferase</keyword>
<dbReference type="PIRSF" id="PIRSF000706">
    <property type="entry name" value="Kanamycin_kin"/>
    <property type="match status" value="1"/>
</dbReference>
<reference evidence="10" key="1">
    <citation type="journal article" date="2019" name="Int. J. Syst. Evol. Microbiol.">
        <title>The Global Catalogue of Microorganisms (GCM) 10K type strain sequencing project: providing services to taxonomists for standard genome sequencing and annotation.</title>
        <authorList>
            <consortium name="The Broad Institute Genomics Platform"/>
            <consortium name="The Broad Institute Genome Sequencing Center for Infectious Disease"/>
            <person name="Wu L."/>
            <person name="Ma J."/>
        </authorList>
    </citation>
    <scope>NUCLEOTIDE SEQUENCE [LARGE SCALE GENOMIC DNA]</scope>
    <source>
        <strain evidence="10">JCM 18126</strain>
    </source>
</reference>
<evidence type="ECO:0000256" key="1">
    <source>
        <dbReference type="ARBA" id="ARBA00006219"/>
    </source>
</evidence>
<protein>
    <submittedName>
        <fullName evidence="9">Aminoglycoside 3'-phosphotransferase</fullName>
    </submittedName>
</protein>
<feature type="domain" description="Aminoglycoside phosphotransferase" evidence="8">
    <location>
        <begin position="41"/>
        <end position="241"/>
    </location>
</feature>